<dbReference type="AlphaFoldDB" id="A0A7W7RSA2"/>
<evidence type="ECO:0000256" key="1">
    <source>
        <dbReference type="SAM" id="MobiDB-lite"/>
    </source>
</evidence>
<evidence type="ECO:0000313" key="4">
    <source>
        <dbReference type="Proteomes" id="UP000534286"/>
    </source>
</evidence>
<proteinExistence type="predicted"/>
<feature type="compositionally biased region" description="Basic and acidic residues" evidence="1">
    <location>
        <begin position="126"/>
        <end position="136"/>
    </location>
</feature>
<feature type="transmembrane region" description="Helical" evidence="2">
    <location>
        <begin position="99"/>
        <end position="115"/>
    </location>
</feature>
<keyword evidence="2" id="KW-1133">Transmembrane helix</keyword>
<feature type="region of interest" description="Disordered" evidence="1">
    <location>
        <begin position="126"/>
        <end position="148"/>
    </location>
</feature>
<gene>
    <name evidence="3" type="ORF">FHR32_001570</name>
</gene>
<keyword evidence="2" id="KW-0472">Membrane</keyword>
<organism evidence="3 4">
    <name type="scientific">Streptosporangium album</name>
    <dbReference type="NCBI Taxonomy" id="47479"/>
    <lineage>
        <taxon>Bacteria</taxon>
        <taxon>Bacillati</taxon>
        <taxon>Actinomycetota</taxon>
        <taxon>Actinomycetes</taxon>
        <taxon>Streptosporangiales</taxon>
        <taxon>Streptosporangiaceae</taxon>
        <taxon>Streptosporangium</taxon>
    </lineage>
</organism>
<dbReference type="EMBL" id="JACHJU010000001">
    <property type="protein sequence ID" value="MBB4937265.1"/>
    <property type="molecule type" value="Genomic_DNA"/>
</dbReference>
<comment type="caution">
    <text evidence="3">The sequence shown here is derived from an EMBL/GenBank/DDBJ whole genome shotgun (WGS) entry which is preliminary data.</text>
</comment>
<accession>A0A7W7RSA2</accession>
<dbReference type="Proteomes" id="UP000534286">
    <property type="component" value="Unassembled WGS sequence"/>
</dbReference>
<feature type="transmembrane region" description="Helical" evidence="2">
    <location>
        <begin position="12"/>
        <end position="29"/>
    </location>
</feature>
<reference evidence="3 4" key="1">
    <citation type="submission" date="2020-08" db="EMBL/GenBank/DDBJ databases">
        <title>Sequencing the genomes of 1000 actinobacteria strains.</title>
        <authorList>
            <person name="Klenk H.-P."/>
        </authorList>
    </citation>
    <scope>NUCLEOTIDE SEQUENCE [LARGE SCALE GENOMIC DNA]</scope>
    <source>
        <strain evidence="3 4">DSM 43023</strain>
    </source>
</reference>
<keyword evidence="2" id="KW-0812">Transmembrane</keyword>
<feature type="transmembrane region" description="Helical" evidence="2">
    <location>
        <begin position="234"/>
        <end position="251"/>
    </location>
</feature>
<evidence type="ECO:0000256" key="2">
    <source>
        <dbReference type="SAM" id="Phobius"/>
    </source>
</evidence>
<keyword evidence="4" id="KW-1185">Reference proteome</keyword>
<name>A0A7W7RSA2_9ACTN</name>
<feature type="transmembrane region" description="Helical" evidence="2">
    <location>
        <begin position="35"/>
        <end position="53"/>
    </location>
</feature>
<protein>
    <submittedName>
        <fullName evidence="3">Uncharacterized protein</fullName>
    </submittedName>
</protein>
<dbReference type="RefSeq" id="WP_184753667.1">
    <property type="nucleotide sequence ID" value="NZ_BAABEK010000020.1"/>
</dbReference>
<evidence type="ECO:0000313" key="3">
    <source>
        <dbReference type="EMBL" id="MBB4937265.1"/>
    </source>
</evidence>
<sequence length="332" mass="34505">MDATRRRDRDLRRLAGSITLVTVLGHIVLDFEQPYLAPVVGAVTGVGAAFVLETVEAWAWRRPARYRGTRCRQVAGFFLPSYITGLTCAMLLYAGARPMPVVLAVLIGVGSTYVLRVRVPGVGWRPEGEAPRDTGPRRGTAPRAAGHQAGAAPGGHYLNPACLGVAAVLLLFPWVGVAPPYPSGESVPSALLVLGSVANARLTGRLPLVLGWAVGFALQGLVRGGPAGVPAPGVLLPMTGVAFVLYTTYLITDLDSTPARPRAQMAFGLATAVVYGLLAHLAVDFGLFFALLTVCAGRGAGLALLARVRPSAVPVPAAAARDLSEVPAGVKP</sequence>
<feature type="transmembrane region" description="Helical" evidence="2">
    <location>
        <begin position="74"/>
        <end position="93"/>
    </location>
</feature>